<reference evidence="2 3" key="1">
    <citation type="journal article" date="2016" name="Nat. Commun.">
        <title>Thousands of microbial genomes shed light on interconnected biogeochemical processes in an aquifer system.</title>
        <authorList>
            <person name="Anantharaman K."/>
            <person name="Brown C.T."/>
            <person name="Hug L.A."/>
            <person name="Sharon I."/>
            <person name="Castelle C.J."/>
            <person name="Probst A.J."/>
            <person name="Thomas B.C."/>
            <person name="Singh A."/>
            <person name="Wilkins M.J."/>
            <person name="Karaoz U."/>
            <person name="Brodie E.L."/>
            <person name="Williams K.H."/>
            <person name="Hubbard S.S."/>
            <person name="Banfield J.F."/>
        </authorList>
    </citation>
    <scope>NUCLEOTIDE SEQUENCE [LARGE SCALE GENOMIC DNA]</scope>
</reference>
<dbReference type="EMBL" id="MGFG01000027">
    <property type="protein sequence ID" value="OGM00678.1"/>
    <property type="molecule type" value="Genomic_DNA"/>
</dbReference>
<dbReference type="Proteomes" id="UP000176988">
    <property type="component" value="Unassembled WGS sequence"/>
</dbReference>
<feature type="compositionally biased region" description="Pro residues" evidence="1">
    <location>
        <begin position="90"/>
        <end position="100"/>
    </location>
</feature>
<comment type="caution">
    <text evidence="2">The sequence shown here is derived from an EMBL/GenBank/DDBJ whole genome shotgun (WGS) entry which is preliminary data.</text>
</comment>
<evidence type="ECO:0008006" key="4">
    <source>
        <dbReference type="Google" id="ProtNLM"/>
    </source>
</evidence>
<dbReference type="PROSITE" id="PS51257">
    <property type="entry name" value="PROKAR_LIPOPROTEIN"/>
    <property type="match status" value="1"/>
</dbReference>
<feature type="region of interest" description="Disordered" evidence="1">
    <location>
        <begin position="48"/>
        <end position="72"/>
    </location>
</feature>
<evidence type="ECO:0000313" key="2">
    <source>
        <dbReference type="EMBL" id="OGM00678.1"/>
    </source>
</evidence>
<evidence type="ECO:0000256" key="1">
    <source>
        <dbReference type="SAM" id="MobiDB-lite"/>
    </source>
</evidence>
<accession>A0A1F7WEP9</accession>
<dbReference type="AlphaFoldDB" id="A0A1F7WEP9"/>
<proteinExistence type="predicted"/>
<feature type="region of interest" description="Disordered" evidence="1">
    <location>
        <begin position="84"/>
        <end position="112"/>
    </location>
</feature>
<name>A0A1F7WEP9_9BACT</name>
<gene>
    <name evidence="2" type="ORF">A2480_01060</name>
</gene>
<protein>
    <recommendedName>
        <fullName evidence="4">Lipoprotein</fullName>
    </recommendedName>
</protein>
<organism evidence="2 3">
    <name type="scientific">Candidatus Uhrbacteria bacterium RIFOXYC2_FULL_47_19</name>
    <dbReference type="NCBI Taxonomy" id="1802424"/>
    <lineage>
        <taxon>Bacteria</taxon>
        <taxon>Candidatus Uhriibacteriota</taxon>
    </lineage>
</organism>
<sequence length="228" mass="24827">MKRAIIMAVITAIALISGGCVSSRQFAALEHQLETLANETRDLQQQIAATRSPTAPASRRPEQPVTPEVDRQVTSDPLAAVEQLSQPRQPAAPRPMPPIGGPGAYGPPQHWARAYGPPEIPGCQVGILSVSVENETGYYVQTFIDGQEVRIFGSGGDLPHLPPRQTAYACLERPGLHAIHGVVYARRGAELVEIQRFSLDRNFNGRSVRSTGRQRITINDLLLTMHSL</sequence>
<evidence type="ECO:0000313" key="3">
    <source>
        <dbReference type="Proteomes" id="UP000176988"/>
    </source>
</evidence>